<name>A0AA37GJM9_9PEZI</name>
<accession>A0AA37GJM9</accession>
<comment type="caution">
    <text evidence="3">The sequence shown here is derived from an EMBL/GenBank/DDBJ whole genome shotgun (WGS) entry which is preliminary data.</text>
</comment>
<feature type="region of interest" description="Disordered" evidence="1">
    <location>
        <begin position="33"/>
        <end position="72"/>
    </location>
</feature>
<evidence type="ECO:0000256" key="1">
    <source>
        <dbReference type="SAM" id="MobiDB-lite"/>
    </source>
</evidence>
<proteinExistence type="predicted"/>
<sequence length="72" mass="7435">MNAPKAVFALATAMLAVSPPLALMHMWEKLRPSAPAAANTGDEEEEGTPTNTGSLDLSGSSKTGHRISTEAV</sequence>
<evidence type="ECO:0000256" key="2">
    <source>
        <dbReference type="SAM" id="SignalP"/>
    </source>
</evidence>
<dbReference type="AlphaFoldDB" id="A0AA37GJM9"/>
<keyword evidence="4" id="KW-1185">Reference proteome</keyword>
<keyword evidence="2" id="KW-0732">Signal</keyword>
<evidence type="ECO:0000313" key="4">
    <source>
        <dbReference type="Proteomes" id="UP001055172"/>
    </source>
</evidence>
<feature type="chain" id="PRO_5041235831" evidence="2">
    <location>
        <begin position="23"/>
        <end position="72"/>
    </location>
</feature>
<feature type="compositionally biased region" description="Polar residues" evidence="1">
    <location>
        <begin position="48"/>
        <end position="62"/>
    </location>
</feature>
<protein>
    <submittedName>
        <fullName evidence="3">Uncharacterized protein</fullName>
    </submittedName>
</protein>
<organism evidence="3 4">
    <name type="scientific">Colletotrichum liriopes</name>
    <dbReference type="NCBI Taxonomy" id="708192"/>
    <lineage>
        <taxon>Eukaryota</taxon>
        <taxon>Fungi</taxon>
        <taxon>Dikarya</taxon>
        <taxon>Ascomycota</taxon>
        <taxon>Pezizomycotina</taxon>
        <taxon>Sordariomycetes</taxon>
        <taxon>Hypocreomycetidae</taxon>
        <taxon>Glomerellales</taxon>
        <taxon>Glomerellaceae</taxon>
        <taxon>Colletotrichum</taxon>
        <taxon>Colletotrichum spaethianum species complex</taxon>
    </lineage>
</organism>
<reference evidence="3 4" key="1">
    <citation type="submission" date="2021-07" db="EMBL/GenBank/DDBJ databases">
        <title>Genome data of Colletotrichum spaethianum.</title>
        <authorList>
            <person name="Utami Y.D."/>
            <person name="Hiruma K."/>
        </authorList>
    </citation>
    <scope>NUCLEOTIDE SEQUENCE [LARGE SCALE GENOMIC DNA]</scope>
    <source>
        <strain evidence="3 4">MAFF 242679</strain>
    </source>
</reference>
<dbReference type="Proteomes" id="UP001055172">
    <property type="component" value="Unassembled WGS sequence"/>
</dbReference>
<feature type="signal peptide" evidence="2">
    <location>
        <begin position="1"/>
        <end position="22"/>
    </location>
</feature>
<evidence type="ECO:0000313" key="3">
    <source>
        <dbReference type="EMBL" id="GJC82244.1"/>
    </source>
</evidence>
<gene>
    <name evidence="3" type="ORF">ColLi_05082</name>
</gene>
<dbReference type="EMBL" id="BPPX01000009">
    <property type="protein sequence ID" value="GJC82244.1"/>
    <property type="molecule type" value="Genomic_DNA"/>
</dbReference>